<feature type="domain" description="Penicillin-binding protein transpeptidase" evidence="1">
    <location>
        <begin position="265"/>
        <end position="536"/>
    </location>
</feature>
<name>A0ABU2SIC2_9ACTN</name>
<dbReference type="InterPro" id="IPR050515">
    <property type="entry name" value="Beta-lactam/transpept"/>
</dbReference>
<evidence type="ECO:0000259" key="2">
    <source>
        <dbReference type="Pfam" id="PF05223"/>
    </source>
</evidence>
<evidence type="ECO:0000259" key="1">
    <source>
        <dbReference type="Pfam" id="PF00905"/>
    </source>
</evidence>
<accession>A0ABU2SIC2</accession>
<dbReference type="RefSeq" id="WP_311608652.1">
    <property type="nucleotide sequence ID" value="NZ_JAVRFI010000003.1"/>
</dbReference>
<dbReference type="PANTHER" id="PTHR30627:SF24">
    <property type="entry name" value="PENICILLIN-BINDING PROTEIN 4B"/>
    <property type="match status" value="1"/>
</dbReference>
<dbReference type="Gene3D" id="3.40.710.10">
    <property type="entry name" value="DD-peptidase/beta-lactamase superfamily"/>
    <property type="match status" value="1"/>
</dbReference>
<sequence length="548" mass="55224">MRTGAKIGIGVAAAAVVGAAGLGAYNLVDAVTGGGAGGLRAEAAPARTGPPTSDETEKTARDFLGAWAAGDTGKAVGLTDNAQAATTALTAFRDAAHVQKVTFKQGKAVGTKVPFSVSAEVVLDKQRTTWAYDSSLDVVRGAEGGRAKVGWQPTVVHPELTAGRTLRTGATEEAKVVAVGRGGVELDPTKDHPSLASVLPELRKKYGEKAGGEPAVAVRLEGPAGTAPKNLHVVSEGKPGKLRTTIDAGLQRAAEAAVNRYSDASVVAVKASTGEILAVANSKKGGFNAALGGTTAPGSTMKIVTSALLLEQGKAAPAKSVPCPKNATYGMTFHNVENSENPRATFAQDFAASCNTAFISFAGQLSDGALAAEARDVFGIGLDWKAGVATFDGRVPTDSGAGKAASLIGQGRVQMSPLNMASIAATVREGSFHQPYFVDPSLDGRQLAKAARPLAPAAANDLRSMMRLTAVSGTGARAMAGLGGEIGAKTGSAEVDGQSAPNGWFAAYRNDVAAAAVVPQGGHGGDSAGPVVAAVLREDPRPGADVTG</sequence>
<dbReference type="Proteomes" id="UP001180531">
    <property type="component" value="Unassembled WGS sequence"/>
</dbReference>
<dbReference type="SUPFAM" id="SSF56601">
    <property type="entry name" value="beta-lactamase/transpeptidase-like"/>
    <property type="match status" value="1"/>
</dbReference>
<dbReference type="EMBL" id="JAVRFI010000003">
    <property type="protein sequence ID" value="MDT0448718.1"/>
    <property type="molecule type" value="Genomic_DNA"/>
</dbReference>
<protein>
    <submittedName>
        <fullName evidence="3">Penicillin-binding transpeptidase domain-containing protein</fullName>
    </submittedName>
</protein>
<reference evidence="3" key="1">
    <citation type="submission" date="2024-05" db="EMBL/GenBank/DDBJ databases">
        <title>30 novel species of actinomycetes from the DSMZ collection.</title>
        <authorList>
            <person name="Nouioui I."/>
        </authorList>
    </citation>
    <scope>NUCLEOTIDE SEQUENCE</scope>
    <source>
        <strain evidence="3">DSM 40473</strain>
    </source>
</reference>
<keyword evidence="4" id="KW-1185">Reference proteome</keyword>
<gene>
    <name evidence="3" type="ORF">RM609_06435</name>
</gene>
<dbReference type="Pfam" id="PF00905">
    <property type="entry name" value="Transpeptidase"/>
    <property type="match status" value="1"/>
</dbReference>
<organism evidence="3 4">
    <name type="scientific">Streptomyces hesseae</name>
    <dbReference type="NCBI Taxonomy" id="3075519"/>
    <lineage>
        <taxon>Bacteria</taxon>
        <taxon>Bacillati</taxon>
        <taxon>Actinomycetota</taxon>
        <taxon>Actinomycetes</taxon>
        <taxon>Kitasatosporales</taxon>
        <taxon>Streptomycetaceae</taxon>
        <taxon>Streptomyces</taxon>
    </lineage>
</organism>
<evidence type="ECO:0000313" key="4">
    <source>
        <dbReference type="Proteomes" id="UP001180531"/>
    </source>
</evidence>
<dbReference type="Pfam" id="PF05223">
    <property type="entry name" value="MecA_N"/>
    <property type="match status" value="1"/>
</dbReference>
<comment type="caution">
    <text evidence="3">The sequence shown here is derived from an EMBL/GenBank/DDBJ whole genome shotgun (WGS) entry which is preliminary data.</text>
</comment>
<dbReference type="InterPro" id="IPR007887">
    <property type="entry name" value="MecA_N"/>
</dbReference>
<evidence type="ECO:0000313" key="3">
    <source>
        <dbReference type="EMBL" id="MDT0448718.1"/>
    </source>
</evidence>
<proteinExistence type="predicted"/>
<dbReference type="InterPro" id="IPR012338">
    <property type="entry name" value="Beta-lactam/transpept-like"/>
</dbReference>
<dbReference type="PANTHER" id="PTHR30627">
    <property type="entry name" value="PEPTIDOGLYCAN D,D-TRANSPEPTIDASE"/>
    <property type="match status" value="1"/>
</dbReference>
<dbReference type="InterPro" id="IPR001460">
    <property type="entry name" value="PCN-bd_Tpept"/>
</dbReference>
<feature type="domain" description="NTF2-like N-terminal transpeptidase" evidence="2">
    <location>
        <begin position="57"/>
        <end position="163"/>
    </location>
</feature>